<dbReference type="InterPro" id="IPR029442">
    <property type="entry name" value="GyrI-like"/>
</dbReference>
<dbReference type="Pfam" id="PF06445">
    <property type="entry name" value="GyrI-like"/>
    <property type="match status" value="1"/>
</dbReference>
<dbReference type="Proteomes" id="UP000724686">
    <property type="component" value="Unassembled WGS sequence"/>
</dbReference>
<evidence type="ECO:0000313" key="5">
    <source>
        <dbReference type="EMBL" id="MBM9576606.1"/>
    </source>
</evidence>
<protein>
    <submittedName>
        <fullName evidence="5">GyrI-like domain-containing protein</fullName>
    </submittedName>
</protein>
<dbReference type="Gene3D" id="1.10.10.60">
    <property type="entry name" value="Homeodomain-like"/>
    <property type="match status" value="2"/>
</dbReference>
<dbReference type="PRINTS" id="PR00032">
    <property type="entry name" value="HTHARAC"/>
</dbReference>
<comment type="caution">
    <text evidence="5">The sequence shown here is derived from an EMBL/GenBank/DDBJ whole genome shotgun (WGS) entry which is preliminary data.</text>
</comment>
<dbReference type="PROSITE" id="PS01124">
    <property type="entry name" value="HTH_ARAC_FAMILY_2"/>
    <property type="match status" value="1"/>
</dbReference>
<feature type="domain" description="HTH araC/xylS-type" evidence="4">
    <location>
        <begin position="1"/>
        <end position="93"/>
    </location>
</feature>
<dbReference type="SUPFAM" id="SSF46689">
    <property type="entry name" value="Homeodomain-like"/>
    <property type="match status" value="2"/>
</dbReference>
<dbReference type="SUPFAM" id="SSF55136">
    <property type="entry name" value="Probable bacterial effector-binding domain"/>
    <property type="match status" value="1"/>
</dbReference>
<dbReference type="SMART" id="SM00871">
    <property type="entry name" value="AraC_E_bind"/>
    <property type="match status" value="1"/>
</dbReference>
<dbReference type="InterPro" id="IPR018062">
    <property type="entry name" value="HTH_AraC-typ_CS"/>
</dbReference>
<proteinExistence type="predicted"/>
<keyword evidence="1" id="KW-0805">Transcription regulation</keyword>
<dbReference type="SMART" id="SM00342">
    <property type="entry name" value="HTH_ARAC"/>
    <property type="match status" value="1"/>
</dbReference>
<evidence type="ECO:0000256" key="3">
    <source>
        <dbReference type="ARBA" id="ARBA00023163"/>
    </source>
</evidence>
<evidence type="ECO:0000256" key="1">
    <source>
        <dbReference type="ARBA" id="ARBA00023015"/>
    </source>
</evidence>
<gene>
    <name evidence="5" type="ORF">JWG45_05500</name>
</gene>
<dbReference type="InterPro" id="IPR020449">
    <property type="entry name" value="Tscrpt_reg_AraC-type_HTH"/>
</dbReference>
<keyword evidence="2" id="KW-0238">DNA-binding</keyword>
<dbReference type="InterPro" id="IPR018060">
    <property type="entry name" value="HTH_AraC"/>
</dbReference>
<reference evidence="5 6" key="1">
    <citation type="submission" date="2021-02" db="EMBL/GenBank/DDBJ databases">
        <title>Leptospira ainlahdjerensis sp. nov., Leptospira ainazelensis sp. nov., Leptospira abararensis sp. nov. and Leptospira chreensis sp. nov., four new species isolated from water sources in Algeria.</title>
        <authorList>
            <person name="Amara Korba A."/>
            <person name="Kainiu M."/>
            <person name="Vincent A.T."/>
            <person name="Mariet J.-F."/>
            <person name="Veyrier F.J."/>
            <person name="Goarant C."/>
            <person name="Picardeau M."/>
        </authorList>
    </citation>
    <scope>NUCLEOTIDE SEQUENCE [LARGE SCALE GENOMIC DNA]</scope>
    <source>
        <strain evidence="5 6">201903070</strain>
    </source>
</reference>
<evidence type="ECO:0000256" key="2">
    <source>
        <dbReference type="ARBA" id="ARBA00023125"/>
    </source>
</evidence>
<accession>A0ABS2U8B1</accession>
<name>A0ABS2U8B1_9LEPT</name>
<organism evidence="5 6">
    <name type="scientific">Leptospira ainlahdjerensis</name>
    <dbReference type="NCBI Taxonomy" id="2810033"/>
    <lineage>
        <taxon>Bacteria</taxon>
        <taxon>Pseudomonadati</taxon>
        <taxon>Spirochaetota</taxon>
        <taxon>Spirochaetia</taxon>
        <taxon>Leptospirales</taxon>
        <taxon>Leptospiraceae</taxon>
        <taxon>Leptospira</taxon>
    </lineage>
</organism>
<dbReference type="PANTHER" id="PTHR40055">
    <property type="entry name" value="TRANSCRIPTIONAL REGULATOR YGIV-RELATED"/>
    <property type="match status" value="1"/>
</dbReference>
<sequence length="273" mass="32102">MQKKIGEPIGLNQLAFLSNFSPWHFHRIFSKLQGESVQEHIRRLRLEKAAYELKISNYPILEIAMEAGYKSNEAFTKAFRKVFAQTPKEFRNQTRRRKYSDWKVSETPEGIDLREIYKKEIAPIKIVYVRRHGSYEEYPGPKPDSSEVKTLLDFLYSNDSSENNHQWIGVSQDDPEITVSEKIRFDLGVTIGSEEFLKTENLGKQTITGGKYCVIRHRGDYEKLPKVYSFLLNHWALDQKMILRNSPPFEVYLDPFQKKFKNRVTDIYIPIQK</sequence>
<dbReference type="Pfam" id="PF12833">
    <property type="entry name" value="HTH_18"/>
    <property type="match status" value="1"/>
</dbReference>
<evidence type="ECO:0000259" key="4">
    <source>
        <dbReference type="PROSITE" id="PS01124"/>
    </source>
</evidence>
<dbReference type="Gene3D" id="3.20.80.10">
    <property type="entry name" value="Regulatory factor, effector binding domain"/>
    <property type="match status" value="1"/>
</dbReference>
<dbReference type="InterPro" id="IPR010499">
    <property type="entry name" value="AraC_E-bd"/>
</dbReference>
<keyword evidence="3" id="KW-0804">Transcription</keyword>
<keyword evidence="6" id="KW-1185">Reference proteome</keyword>
<dbReference type="PANTHER" id="PTHR40055:SF1">
    <property type="entry name" value="TRANSCRIPTIONAL REGULATOR YGIV-RELATED"/>
    <property type="match status" value="1"/>
</dbReference>
<dbReference type="EMBL" id="JAFFPU010000024">
    <property type="protein sequence ID" value="MBM9576606.1"/>
    <property type="molecule type" value="Genomic_DNA"/>
</dbReference>
<dbReference type="InterPro" id="IPR009057">
    <property type="entry name" value="Homeodomain-like_sf"/>
</dbReference>
<dbReference type="PROSITE" id="PS00041">
    <property type="entry name" value="HTH_ARAC_FAMILY_1"/>
    <property type="match status" value="1"/>
</dbReference>
<dbReference type="InterPro" id="IPR050908">
    <property type="entry name" value="SmbC-like"/>
</dbReference>
<dbReference type="InterPro" id="IPR011256">
    <property type="entry name" value="Reg_factor_effector_dom_sf"/>
</dbReference>
<evidence type="ECO:0000313" key="6">
    <source>
        <dbReference type="Proteomes" id="UP000724686"/>
    </source>
</evidence>